<dbReference type="InParanoid" id="A0A1Y2F9H1"/>
<accession>A0A1Y2F9H1</accession>
<evidence type="ECO:0000256" key="5">
    <source>
        <dbReference type="ARBA" id="ARBA00023242"/>
    </source>
</evidence>
<gene>
    <name evidence="7" type="ORF">BCR35DRAFT_313998</name>
</gene>
<dbReference type="PANTHER" id="PTHR46481">
    <property type="entry name" value="ZINC FINGER BED DOMAIN-CONTAINING PROTEIN 4"/>
    <property type="match status" value="1"/>
</dbReference>
<dbReference type="AlphaFoldDB" id="A0A1Y2F9H1"/>
<dbReference type="GO" id="GO:0005634">
    <property type="term" value="C:nucleus"/>
    <property type="evidence" value="ECO:0007669"/>
    <property type="project" value="UniProtKB-SubCell"/>
</dbReference>
<dbReference type="STRING" id="106004.A0A1Y2F9H1"/>
<organism evidence="7 8">
    <name type="scientific">Leucosporidium creatinivorum</name>
    <dbReference type="NCBI Taxonomy" id="106004"/>
    <lineage>
        <taxon>Eukaryota</taxon>
        <taxon>Fungi</taxon>
        <taxon>Dikarya</taxon>
        <taxon>Basidiomycota</taxon>
        <taxon>Pucciniomycotina</taxon>
        <taxon>Microbotryomycetes</taxon>
        <taxon>Leucosporidiales</taxon>
        <taxon>Leucosporidium</taxon>
    </lineage>
</organism>
<feature type="compositionally biased region" description="Basic residues" evidence="6">
    <location>
        <begin position="1"/>
        <end position="11"/>
    </location>
</feature>
<reference evidence="7 8" key="1">
    <citation type="submission" date="2016-07" db="EMBL/GenBank/DDBJ databases">
        <title>Pervasive Adenine N6-methylation of Active Genes in Fungi.</title>
        <authorList>
            <consortium name="DOE Joint Genome Institute"/>
            <person name="Mondo S.J."/>
            <person name="Dannebaum R.O."/>
            <person name="Kuo R.C."/>
            <person name="Labutti K."/>
            <person name="Haridas S."/>
            <person name="Kuo A."/>
            <person name="Salamov A."/>
            <person name="Ahrendt S.R."/>
            <person name="Lipzen A."/>
            <person name="Sullivan W."/>
            <person name="Andreopoulos W.B."/>
            <person name="Clum A."/>
            <person name="Lindquist E."/>
            <person name="Daum C."/>
            <person name="Ramamoorthy G.K."/>
            <person name="Gryganskyi A."/>
            <person name="Culley D."/>
            <person name="Magnuson J.K."/>
            <person name="James T.Y."/>
            <person name="O'Malley M.A."/>
            <person name="Stajich J.E."/>
            <person name="Spatafora J.W."/>
            <person name="Visel A."/>
            <person name="Grigoriev I.V."/>
        </authorList>
    </citation>
    <scope>NUCLEOTIDE SEQUENCE [LARGE SCALE GENOMIC DNA]</scope>
    <source>
        <strain evidence="7 8">62-1032</strain>
    </source>
</reference>
<evidence type="ECO:0000256" key="6">
    <source>
        <dbReference type="SAM" id="MobiDB-lite"/>
    </source>
</evidence>
<evidence type="ECO:0000256" key="3">
    <source>
        <dbReference type="ARBA" id="ARBA00022771"/>
    </source>
</evidence>
<dbReference type="Proteomes" id="UP000193467">
    <property type="component" value="Unassembled WGS sequence"/>
</dbReference>
<protein>
    <submittedName>
        <fullName evidence="7">Ribonuclease H-like domain-containing protein</fullName>
    </submittedName>
</protein>
<keyword evidence="5" id="KW-0539">Nucleus</keyword>
<dbReference type="OrthoDB" id="2505635at2759"/>
<evidence type="ECO:0000313" key="8">
    <source>
        <dbReference type="Proteomes" id="UP000193467"/>
    </source>
</evidence>
<feature type="region of interest" description="Disordered" evidence="6">
    <location>
        <begin position="795"/>
        <end position="859"/>
    </location>
</feature>
<evidence type="ECO:0000256" key="2">
    <source>
        <dbReference type="ARBA" id="ARBA00022723"/>
    </source>
</evidence>
<keyword evidence="8" id="KW-1185">Reference proteome</keyword>
<comment type="caution">
    <text evidence="7">The sequence shown here is derived from an EMBL/GenBank/DDBJ whole genome shotgun (WGS) entry which is preliminary data.</text>
</comment>
<evidence type="ECO:0000256" key="4">
    <source>
        <dbReference type="ARBA" id="ARBA00022833"/>
    </source>
</evidence>
<feature type="compositionally biased region" description="Gly residues" evidence="6">
    <location>
        <begin position="830"/>
        <end position="842"/>
    </location>
</feature>
<dbReference type="SUPFAM" id="SSF53098">
    <property type="entry name" value="Ribonuclease H-like"/>
    <property type="match status" value="1"/>
</dbReference>
<evidence type="ECO:0000256" key="1">
    <source>
        <dbReference type="ARBA" id="ARBA00004123"/>
    </source>
</evidence>
<dbReference type="EMBL" id="MCGR01000025">
    <property type="protein sequence ID" value="ORY80277.1"/>
    <property type="molecule type" value="Genomic_DNA"/>
</dbReference>
<evidence type="ECO:0000313" key="7">
    <source>
        <dbReference type="EMBL" id="ORY80277.1"/>
    </source>
</evidence>
<proteinExistence type="predicted"/>
<dbReference type="GO" id="GO:0008270">
    <property type="term" value="F:zinc ion binding"/>
    <property type="evidence" value="ECO:0007669"/>
    <property type="project" value="UniProtKB-KW"/>
</dbReference>
<sequence length="859" mass="95182">MAPQPPKKKTKSNTGKAASKSRKLTGDDEKDFAKCLHAVESSKSTAYKNYHPPELHADGLRHKTAEEDGTYAALVTFRCNVCNRYALDQPVKFSGTRNLASHTKTCTSAQAALEKLSRLEAHGFAGGEADDDEIFQAWVIECACNGRPFKMSKDEELQPLLSGPARKKSYNETTIGSATSELAGYGRENLKERLKRVKGLIYLMLDGWATPNHQSIIGLLVRIREAVLGGFKTSTLALDFAPIFDAHKAKNMADLVLERLEYFGIEGKRLRDLLIACCFATKVAGITSDSASNMVAMAKEIGQVGHLDGKATFAVMQSFARIPRVKDTATGKKLRKGDDLVTIDWTAEEQYEALNLPPSDDLEAYAALAEFLDETENDDNEAVNTHFDEMDAEEAYQGDDFVTDEKERTAHSFKNESPSDAYNTFDCSRALVKLQLITQKLAFSTPAKNLFVTLCREMNVATPHNVPRAVKTRFYSALESMVAAVRCEEAIKKWQGRREVNWPQANKLSDEDFALFRALIGPLQPAKDFILRFSVTGAPLIVEVIPVIDRFSKMLDKSLFDPKTVPALHNALLRGWKLFQKYYGLTDESLFYRAAILMHPSMGISWMRRAKWPQEWIDKAVTVVQAYWEKRHGSTFDDDETPEVIVEDSRPFEDLDIIEQMRLEALAATQAARSAPSAPRDNMILHYASSEPKWKVVDGVAQAWDPIEYWEMELAAGRSVKDGIAQFAIDLFNCPASTIDVERAFSLGRRLCADSQHGLSVQRIADLMTVAFYSKNGIIKPGLLMSKRADAKLNRKVDRKRKRDEEAGRQASLGSMVLGGDSDEGEDGEGGTAGAEGEGGGGLDDEESGEEEGDGEAQG</sequence>
<dbReference type="InterPro" id="IPR012337">
    <property type="entry name" value="RNaseH-like_sf"/>
</dbReference>
<keyword evidence="4" id="KW-0862">Zinc</keyword>
<feature type="compositionally biased region" description="Acidic residues" evidence="6">
    <location>
        <begin position="843"/>
        <end position="859"/>
    </location>
</feature>
<name>A0A1Y2F9H1_9BASI</name>
<comment type="subcellular location">
    <subcellularLocation>
        <location evidence="1">Nucleus</location>
    </subcellularLocation>
</comment>
<dbReference type="PANTHER" id="PTHR46481:SF10">
    <property type="entry name" value="ZINC FINGER BED DOMAIN-CONTAINING PROTEIN 39"/>
    <property type="match status" value="1"/>
</dbReference>
<dbReference type="InterPro" id="IPR052035">
    <property type="entry name" value="ZnF_BED_domain_contain"/>
</dbReference>
<feature type="region of interest" description="Disordered" evidence="6">
    <location>
        <begin position="1"/>
        <end position="27"/>
    </location>
</feature>
<keyword evidence="3" id="KW-0863">Zinc-finger</keyword>
<keyword evidence="2" id="KW-0479">Metal-binding</keyword>